<dbReference type="EMBL" id="JAUHGG010000003">
    <property type="protein sequence ID" value="MDS1820756.1"/>
    <property type="molecule type" value="Genomic_DNA"/>
</dbReference>
<comment type="caution">
    <text evidence="2">The sequence shown here is derived from an EMBL/GenBank/DDBJ whole genome shotgun (WGS) entry which is preliminary data.</text>
</comment>
<feature type="transmembrane region" description="Helical" evidence="1">
    <location>
        <begin position="101"/>
        <end position="122"/>
    </location>
</feature>
<organism evidence="2 3">
    <name type="scientific">Vibrio parahaemolyticus</name>
    <dbReference type="NCBI Taxonomy" id="670"/>
    <lineage>
        <taxon>Bacteria</taxon>
        <taxon>Pseudomonadati</taxon>
        <taxon>Pseudomonadota</taxon>
        <taxon>Gammaproteobacteria</taxon>
        <taxon>Vibrionales</taxon>
        <taxon>Vibrionaceae</taxon>
        <taxon>Vibrio</taxon>
    </lineage>
</organism>
<feature type="transmembrane region" description="Helical" evidence="1">
    <location>
        <begin position="6"/>
        <end position="25"/>
    </location>
</feature>
<name>A0AAW8PXJ8_VIBPH</name>
<dbReference type="AlphaFoldDB" id="A0AAW8PXJ8"/>
<evidence type="ECO:0000256" key="1">
    <source>
        <dbReference type="SAM" id="Phobius"/>
    </source>
</evidence>
<sequence>MSQYNYGLLSLLAALVLLVIVLFVAGRGKRFYDFTFILALLALTLGAFAFLSSVYGVSAFPHFSFNDYLSGGKVIPDGAFWFMEIERTAESVINAISFKGVVIIIGCVVMSSIFSTMLCSLFESKNVNFGVLLVMAAFGFVLGLSSIWVPKSKVFDFNAYTVMYSSNATIDDEFIGVLKMLCNEHQSAIIFNEFTDGGKYDYTHLGCGASPEIMSVSGGRGFSSFDEDTSDSLVRKYFRQGDLGALLPSVQSADLLLVWSKTDDSYQTVLRFEADKAPPIGSIDQVNIDAQKIVDTFSSSFRYERKSDYQRASLISTSEFDEWDKLEL</sequence>
<dbReference type="RefSeq" id="WP_311019533.1">
    <property type="nucleotide sequence ID" value="NZ_JAUHGG010000003.1"/>
</dbReference>
<feature type="transmembrane region" description="Helical" evidence="1">
    <location>
        <begin position="129"/>
        <end position="149"/>
    </location>
</feature>
<feature type="transmembrane region" description="Helical" evidence="1">
    <location>
        <begin position="37"/>
        <end position="60"/>
    </location>
</feature>
<reference evidence="2" key="1">
    <citation type="submission" date="2023-06" db="EMBL/GenBank/DDBJ databases">
        <title>Genomic Diversity of Vibrio spp. and Metagenomic Analysis of Pathogens in Florida Gulf Coastal Waters Following Hurricane Ian.</title>
        <authorList>
            <person name="Brumfield K.D."/>
        </authorList>
    </citation>
    <scope>NUCLEOTIDE SEQUENCE</scope>
    <source>
        <strain evidence="2">WBS2B-138</strain>
    </source>
</reference>
<keyword evidence="1" id="KW-0472">Membrane</keyword>
<evidence type="ECO:0008006" key="4">
    <source>
        <dbReference type="Google" id="ProtNLM"/>
    </source>
</evidence>
<dbReference type="Proteomes" id="UP001253193">
    <property type="component" value="Unassembled WGS sequence"/>
</dbReference>
<protein>
    <recommendedName>
        <fullName evidence="4">Transmembrane protein</fullName>
    </recommendedName>
</protein>
<gene>
    <name evidence="2" type="ORF">QX249_08800</name>
</gene>
<keyword evidence="1" id="KW-1133">Transmembrane helix</keyword>
<evidence type="ECO:0000313" key="3">
    <source>
        <dbReference type="Proteomes" id="UP001253193"/>
    </source>
</evidence>
<accession>A0AAW8PXJ8</accession>
<proteinExistence type="predicted"/>
<evidence type="ECO:0000313" key="2">
    <source>
        <dbReference type="EMBL" id="MDS1820756.1"/>
    </source>
</evidence>
<keyword evidence="1" id="KW-0812">Transmembrane</keyword>